<evidence type="ECO:0000256" key="5">
    <source>
        <dbReference type="SAM" id="Phobius"/>
    </source>
</evidence>
<keyword evidence="2 5" id="KW-0812">Transmembrane</keyword>
<dbReference type="EMBL" id="LPBJ01000047">
    <property type="protein sequence ID" value="KVP98002.1"/>
    <property type="molecule type" value="Genomic_DNA"/>
</dbReference>
<evidence type="ECO:0000313" key="8">
    <source>
        <dbReference type="Proteomes" id="UP000056453"/>
    </source>
</evidence>
<feature type="transmembrane region" description="Helical" evidence="5">
    <location>
        <begin position="86"/>
        <end position="104"/>
    </location>
</feature>
<dbReference type="GO" id="GO:0016020">
    <property type="term" value="C:membrane"/>
    <property type="evidence" value="ECO:0007669"/>
    <property type="project" value="UniProtKB-SubCell"/>
</dbReference>
<protein>
    <submittedName>
        <fullName evidence="7">Rhomboid family intramembrane serine protease</fullName>
    </submittedName>
</protein>
<evidence type="ECO:0000256" key="4">
    <source>
        <dbReference type="ARBA" id="ARBA00023136"/>
    </source>
</evidence>
<dbReference type="AlphaFoldDB" id="A0AAW3MTR4"/>
<feature type="domain" description="Peptidase S54 rhomboid" evidence="6">
    <location>
        <begin position="49"/>
        <end position="184"/>
    </location>
</feature>
<evidence type="ECO:0000256" key="3">
    <source>
        <dbReference type="ARBA" id="ARBA00022989"/>
    </source>
</evidence>
<sequence>MQIILTGLRSRATSLALFVGSIWAVSCLGFVFPLKHALGLEPLSLFGLTGIISAPWVHAGFGHLMANTVPLLLLGWLAMFPKQEDFWRAIIGGALGAGTVAWLLGGPNTVHIGASGLAFGLFGFILARGFYARRPVDVIVALFAAGTYGFSMLWGLLPVYPGVSWQSHVGGAVGGVLTARMMRRSY</sequence>
<evidence type="ECO:0000313" key="7">
    <source>
        <dbReference type="EMBL" id="KVP98002.1"/>
    </source>
</evidence>
<dbReference type="RefSeq" id="WP_059954130.1">
    <property type="nucleotide sequence ID" value="NZ_LPBJ01000047.1"/>
</dbReference>
<evidence type="ECO:0000256" key="2">
    <source>
        <dbReference type="ARBA" id="ARBA00022692"/>
    </source>
</evidence>
<organism evidence="7 8">
    <name type="scientific">Burkholderia ubonensis</name>
    <dbReference type="NCBI Taxonomy" id="101571"/>
    <lineage>
        <taxon>Bacteria</taxon>
        <taxon>Pseudomonadati</taxon>
        <taxon>Pseudomonadota</taxon>
        <taxon>Betaproteobacteria</taxon>
        <taxon>Burkholderiales</taxon>
        <taxon>Burkholderiaceae</taxon>
        <taxon>Burkholderia</taxon>
        <taxon>Burkholderia cepacia complex</taxon>
    </lineage>
</organism>
<feature type="transmembrane region" description="Helical" evidence="5">
    <location>
        <begin position="12"/>
        <end position="34"/>
    </location>
</feature>
<comment type="caution">
    <text evidence="7">The sequence shown here is derived from an EMBL/GenBank/DDBJ whole genome shotgun (WGS) entry which is preliminary data.</text>
</comment>
<dbReference type="Pfam" id="PF01694">
    <property type="entry name" value="Rhomboid"/>
    <property type="match status" value="1"/>
</dbReference>
<keyword evidence="8" id="KW-1185">Reference proteome</keyword>
<dbReference type="GO" id="GO:0006508">
    <property type="term" value="P:proteolysis"/>
    <property type="evidence" value="ECO:0007669"/>
    <property type="project" value="UniProtKB-KW"/>
</dbReference>
<dbReference type="Gene3D" id="1.20.1540.10">
    <property type="entry name" value="Rhomboid-like"/>
    <property type="match status" value="1"/>
</dbReference>
<proteinExistence type="predicted"/>
<dbReference type="InterPro" id="IPR035952">
    <property type="entry name" value="Rhomboid-like_sf"/>
</dbReference>
<dbReference type="GO" id="GO:0004252">
    <property type="term" value="F:serine-type endopeptidase activity"/>
    <property type="evidence" value="ECO:0007669"/>
    <property type="project" value="InterPro"/>
</dbReference>
<feature type="transmembrane region" description="Helical" evidence="5">
    <location>
        <begin position="110"/>
        <end position="131"/>
    </location>
</feature>
<dbReference type="SUPFAM" id="SSF144091">
    <property type="entry name" value="Rhomboid-like"/>
    <property type="match status" value="1"/>
</dbReference>
<comment type="subcellular location">
    <subcellularLocation>
        <location evidence="1">Membrane</location>
        <topology evidence="1">Multi-pass membrane protein</topology>
    </subcellularLocation>
</comment>
<keyword evidence="3 5" id="KW-1133">Transmembrane helix</keyword>
<keyword evidence="7" id="KW-0378">Hydrolase</keyword>
<evidence type="ECO:0000259" key="6">
    <source>
        <dbReference type="Pfam" id="PF01694"/>
    </source>
</evidence>
<accession>A0AAW3MTR4</accession>
<dbReference type="InterPro" id="IPR022764">
    <property type="entry name" value="Peptidase_S54_rhomboid_dom"/>
</dbReference>
<gene>
    <name evidence="7" type="ORF">WJ96_05370</name>
</gene>
<reference evidence="7 8" key="1">
    <citation type="submission" date="2015-11" db="EMBL/GenBank/DDBJ databases">
        <title>Expanding the genomic diversity of Burkholderia species for the development of highly accurate diagnostics.</title>
        <authorList>
            <person name="Sahl J."/>
            <person name="Keim P."/>
            <person name="Wagner D."/>
        </authorList>
    </citation>
    <scope>NUCLEOTIDE SEQUENCE [LARGE SCALE GENOMIC DNA]</scope>
    <source>
        <strain evidence="7 8">MSMB1808WGS</strain>
    </source>
</reference>
<name>A0AAW3MTR4_9BURK</name>
<keyword evidence="7" id="KW-0645">Protease</keyword>
<dbReference type="Proteomes" id="UP000056453">
    <property type="component" value="Unassembled WGS sequence"/>
</dbReference>
<evidence type="ECO:0000256" key="1">
    <source>
        <dbReference type="ARBA" id="ARBA00004141"/>
    </source>
</evidence>
<feature type="transmembrane region" description="Helical" evidence="5">
    <location>
        <begin position="54"/>
        <end position="79"/>
    </location>
</feature>
<keyword evidence="4 5" id="KW-0472">Membrane</keyword>
<feature type="transmembrane region" description="Helical" evidence="5">
    <location>
        <begin position="138"/>
        <end position="157"/>
    </location>
</feature>